<dbReference type="Proteomes" id="UP000541154">
    <property type="component" value="Unassembled WGS sequence"/>
</dbReference>
<comment type="caution">
    <text evidence="4">The sequence shown here is derived from an EMBL/GenBank/DDBJ whole genome shotgun (WGS) entry which is preliminary data.</text>
</comment>
<accession>A0A8H6E1T4</accession>
<protein>
    <recommendedName>
        <fullName evidence="3">DUF6536 domain-containing protein</fullName>
    </recommendedName>
</protein>
<evidence type="ECO:0000256" key="1">
    <source>
        <dbReference type="SAM" id="MobiDB-lite"/>
    </source>
</evidence>
<feature type="transmembrane region" description="Helical" evidence="2">
    <location>
        <begin position="1334"/>
        <end position="1358"/>
    </location>
</feature>
<evidence type="ECO:0000256" key="2">
    <source>
        <dbReference type="SAM" id="Phobius"/>
    </source>
</evidence>
<sequence length="1464" mass="164098">MADDGTHHVFDENVWTGEYYDNVPVGEYAHTVIELEDEVNRVVIEGCKVDACLDWFIYCLKEIKPDYRRGRSYPINLDEFAGSRLEEIKAELRDNLNRLVPGYLDGVVDMLNTGKLLKRLQKRWDSIPIPTNGETAKQDSVPNELLDVLMDKHYRQRAGYSGPVPPAGSTGTHFIESCRQLKDFIENQRTTASYACGGSISIDETTAPPESYPRASGPINIFWSQENSSSAKKLVLPLNQHNNDASSEALCDMVTSFRPASFGRGDQDVIDPSYRKAGKLDPKNFATSFHPADFGIIAVIEKVLLPSIVSEVKNKLEARKLHAELYKMNVYSGPSGLSRSHIDTPRSDAQIGSLVVCLPACFKGGNLLVRHQGKEVDFDWAPRSATDIQWAAFYSDCEHEIKTITEGDRITLTYNLYVTKSVESVLPSVMDPQSLPLYNWIKDLVSKPGFLDDGGVLGMFCSHAYPHTSDLAKYKLRRGLKGSDVVLYSIFQSLGLHVQVLPVLETSGQYVPENPTLDLTGRVKGRDNWHGYIGEYGGSHFSNNFQPYLARGKRLAVNYSELMPPVSRKEQVADVDQRWKLLMMTRQLLGMDEAMSFAKANNLPYKEDSCLIEEGARIGSYPRPYRTTSWGQDMSMDEVLQHGWHAYRLPGITWLTEPKHEEMAFSQPSHSIELRGLPDSGPVDENQPLLLPAADVTDLSTLTTLPSNTSDHEGSQHHRRNSSRFYEAQQASNDIHLRFASKKILGRYIPEIDEQHVRSKTRKTAASKQSTMIRTQLITAGVICLANVVTLICFWVFYPPDERGIGTLRIGSCSEITAIDSAAHVALNVLSSLFLSAGSYCMQILVSPSRREIDEAHARGVTLDIGVQSIRNLRWINPRRLLQWVALGLLSICLHLFWNSLTFTSTPVVSYAMATVTSDYKEMGRDWALDPLPPWLSSHDWSLVHDLYTQMDNFTRLEKQSCIDAYIDGLTTKRSLVVVAANITAAQNYNRTLLDGGFTGWDVWSRAPWWICAAYNLPDYNRLCTSEWASTFVDDWATLAWSHQEEGKPGWPFWVKVDYCLVGAESSINRRCGMHYGTQIFVVVCVCTLLQCCLISLVWWTSRTKSGRGRAQTERTVVLMGDAIVEYLEHPSDLSSSQAVCVYHQVWRPQDRVSWFNTVRPKVWVISLTLFMLGIAAPLAVLVDAVVFWKGRGLDMSIPAIVKLGFGLNQGFLGMNSEMSNYSLIECVFLANIVQLLVSFLYLFYNNILTHQLVADQWVRFVRPDGKKALRVSTPRGMQRSSYLLSLPLTYSLTLTIAMILLHWLISQSLFVVQTIGFDTSGEMVTFPHFAGSAVGYALLPIVLATLCGVMMVTGLLVNSLVRSHRDVPRGFPRWGSSSAHIEALCSGRPAHDADAHLFPVSMGVVVSGNSTATGHQPRLTFSTDVTLRPPERNEMFLMPANINRSKAKGGGRRRFGRIWGFFR</sequence>
<reference evidence="4 5" key="1">
    <citation type="submission" date="2019-04" db="EMBL/GenBank/DDBJ databases">
        <title>Aspergillus burnettii sp. nov., novel species from soil in southeast Queensland.</title>
        <authorList>
            <person name="Gilchrist C.L.M."/>
            <person name="Pitt J.I."/>
            <person name="Lange L."/>
            <person name="Lacey H.J."/>
            <person name="Vuong D."/>
            <person name="Midgley D.J."/>
            <person name="Greenfield P."/>
            <person name="Bradbury M."/>
            <person name="Lacey E."/>
            <person name="Busk P.K."/>
            <person name="Pilgaard B."/>
            <person name="Chooi Y.H."/>
            <person name="Piggott A.M."/>
        </authorList>
    </citation>
    <scope>NUCLEOTIDE SEQUENCE [LARGE SCALE GENOMIC DNA]</scope>
    <source>
        <strain evidence="4 5">FRR 5400</strain>
    </source>
</reference>
<keyword evidence="2" id="KW-1133">Transmembrane helix</keyword>
<dbReference type="InterPro" id="IPR046623">
    <property type="entry name" value="DUF6536"/>
</dbReference>
<evidence type="ECO:0000313" key="5">
    <source>
        <dbReference type="Proteomes" id="UP000541154"/>
    </source>
</evidence>
<dbReference type="Gene3D" id="2.60.120.620">
    <property type="entry name" value="q2cbj1_9rhob like domain"/>
    <property type="match status" value="1"/>
</dbReference>
<keyword evidence="2" id="KW-0812">Transmembrane</keyword>
<keyword evidence="2" id="KW-0472">Membrane</keyword>
<organism evidence="4 5">
    <name type="scientific">Petromyces alliaceus</name>
    <name type="common">Aspergillus alliaceus</name>
    <dbReference type="NCBI Taxonomy" id="209559"/>
    <lineage>
        <taxon>Eukaryota</taxon>
        <taxon>Fungi</taxon>
        <taxon>Dikarya</taxon>
        <taxon>Ascomycota</taxon>
        <taxon>Pezizomycotina</taxon>
        <taxon>Eurotiomycetes</taxon>
        <taxon>Eurotiomycetidae</taxon>
        <taxon>Eurotiales</taxon>
        <taxon>Aspergillaceae</taxon>
        <taxon>Aspergillus</taxon>
        <taxon>Aspergillus subgen. Circumdati</taxon>
    </lineage>
</organism>
<dbReference type="EMBL" id="SPNV01000418">
    <property type="protein sequence ID" value="KAF5855543.1"/>
    <property type="molecule type" value="Genomic_DNA"/>
</dbReference>
<gene>
    <name evidence="4" type="ORF">ETB97_009005</name>
</gene>
<dbReference type="Pfam" id="PF20163">
    <property type="entry name" value="DUF6536"/>
    <property type="match status" value="1"/>
</dbReference>
<feature type="transmembrane region" description="Helical" evidence="2">
    <location>
        <begin position="777"/>
        <end position="798"/>
    </location>
</feature>
<feature type="transmembrane region" description="Helical" evidence="2">
    <location>
        <begin position="1222"/>
        <end position="1245"/>
    </location>
</feature>
<feature type="transmembrane region" description="Helical" evidence="2">
    <location>
        <begin position="1283"/>
        <end position="1306"/>
    </location>
</feature>
<dbReference type="PANTHER" id="PTHR35395">
    <property type="entry name" value="DUF6536 DOMAIN-CONTAINING PROTEIN"/>
    <property type="match status" value="1"/>
</dbReference>
<name>A0A8H6E1T4_PETAA</name>
<feature type="domain" description="DUF6536" evidence="3">
    <location>
        <begin position="772"/>
        <end position="921"/>
    </location>
</feature>
<feature type="transmembrane region" description="Helical" evidence="2">
    <location>
        <begin position="1163"/>
        <end position="1189"/>
    </location>
</feature>
<dbReference type="PANTHER" id="PTHR35395:SF1">
    <property type="entry name" value="DUF6536 DOMAIN-CONTAINING PROTEIN"/>
    <property type="match status" value="1"/>
</dbReference>
<feature type="transmembrane region" description="Helical" evidence="2">
    <location>
        <begin position="1080"/>
        <end position="1100"/>
    </location>
</feature>
<evidence type="ECO:0000313" key="4">
    <source>
        <dbReference type="EMBL" id="KAF5855543.1"/>
    </source>
</evidence>
<evidence type="ECO:0000259" key="3">
    <source>
        <dbReference type="Pfam" id="PF20163"/>
    </source>
</evidence>
<feature type="region of interest" description="Disordered" evidence="1">
    <location>
        <begin position="702"/>
        <end position="725"/>
    </location>
</feature>
<keyword evidence="5" id="KW-1185">Reference proteome</keyword>
<proteinExistence type="predicted"/>
<feature type="transmembrane region" description="Helical" evidence="2">
    <location>
        <begin position="881"/>
        <end position="898"/>
    </location>
</feature>